<feature type="transmembrane region" description="Helical" evidence="6">
    <location>
        <begin position="140"/>
        <end position="159"/>
    </location>
</feature>
<evidence type="ECO:0000313" key="8">
    <source>
        <dbReference type="Proteomes" id="UP000241229"/>
    </source>
</evidence>
<feature type="transmembrane region" description="Helical" evidence="6">
    <location>
        <begin position="53"/>
        <end position="72"/>
    </location>
</feature>
<comment type="subcellular location">
    <subcellularLocation>
        <location evidence="1">Cell membrane</location>
        <topology evidence="1">Multi-pass membrane protein</topology>
    </subcellularLocation>
</comment>
<dbReference type="OrthoDB" id="9809785at2"/>
<dbReference type="PANTHER" id="PTHR47089:SF1">
    <property type="entry name" value="GUANOSINE ABC TRANSPORTER PERMEASE PROTEIN NUPP"/>
    <property type="match status" value="1"/>
</dbReference>
<dbReference type="EMBL" id="PXYK01000033">
    <property type="protein sequence ID" value="PSJ53647.1"/>
    <property type="molecule type" value="Genomic_DNA"/>
</dbReference>
<protein>
    <submittedName>
        <fullName evidence="7">ABC transporter permease</fullName>
    </submittedName>
</protein>
<accession>A0A2P7RTU5</accession>
<feature type="transmembrane region" description="Helical" evidence="6">
    <location>
        <begin position="314"/>
        <end position="332"/>
    </location>
</feature>
<proteinExistence type="predicted"/>
<organism evidence="7 8">
    <name type="scientific">Kumtagia ephedrae</name>
    <dbReference type="NCBI Taxonomy" id="2116701"/>
    <lineage>
        <taxon>Bacteria</taxon>
        <taxon>Pseudomonadati</taxon>
        <taxon>Pseudomonadota</taxon>
        <taxon>Alphaproteobacteria</taxon>
        <taxon>Hyphomicrobiales</taxon>
        <taxon>Phyllobacteriaceae</taxon>
        <taxon>Kumtagia</taxon>
    </lineage>
</organism>
<comment type="caution">
    <text evidence="7">The sequence shown here is derived from an EMBL/GenBank/DDBJ whole genome shotgun (WGS) entry which is preliminary data.</text>
</comment>
<evidence type="ECO:0000256" key="4">
    <source>
        <dbReference type="ARBA" id="ARBA00022989"/>
    </source>
</evidence>
<name>A0A2P7RTU5_9HYPH</name>
<dbReference type="PANTHER" id="PTHR47089">
    <property type="entry name" value="ABC TRANSPORTER, PERMEASE PROTEIN"/>
    <property type="match status" value="1"/>
</dbReference>
<feature type="transmembrane region" description="Helical" evidence="6">
    <location>
        <begin position="187"/>
        <end position="206"/>
    </location>
</feature>
<feature type="transmembrane region" description="Helical" evidence="6">
    <location>
        <begin position="79"/>
        <end position="99"/>
    </location>
</feature>
<keyword evidence="2" id="KW-1003">Cell membrane</keyword>
<evidence type="ECO:0000256" key="3">
    <source>
        <dbReference type="ARBA" id="ARBA00022692"/>
    </source>
</evidence>
<keyword evidence="4 6" id="KW-1133">Transmembrane helix</keyword>
<evidence type="ECO:0000313" key="7">
    <source>
        <dbReference type="EMBL" id="PSJ53647.1"/>
    </source>
</evidence>
<dbReference type="CDD" id="cd06580">
    <property type="entry name" value="TM_PBP1_transp_TpRbsC_like"/>
    <property type="match status" value="1"/>
</dbReference>
<keyword evidence="5 6" id="KW-0472">Membrane</keyword>
<dbReference type="AlphaFoldDB" id="A0A2P7RTU5"/>
<keyword evidence="3 6" id="KW-0812">Transmembrane</keyword>
<dbReference type="Pfam" id="PF02653">
    <property type="entry name" value="BPD_transp_2"/>
    <property type="match status" value="1"/>
</dbReference>
<dbReference type="GO" id="GO:0022857">
    <property type="term" value="F:transmembrane transporter activity"/>
    <property type="evidence" value="ECO:0007669"/>
    <property type="project" value="InterPro"/>
</dbReference>
<reference evidence="7 8" key="1">
    <citation type="submission" date="2018-03" db="EMBL/GenBank/DDBJ databases">
        <title>The draft genome of Mesorhizobium sp. 6GN-30.</title>
        <authorList>
            <person name="Liu L."/>
            <person name="Li L."/>
            <person name="Wang T."/>
            <person name="Zhang X."/>
            <person name="Liang L."/>
        </authorList>
    </citation>
    <scope>NUCLEOTIDE SEQUENCE [LARGE SCALE GENOMIC DNA]</scope>
    <source>
        <strain evidence="7 8">6GN30</strain>
    </source>
</reference>
<sequence length="350" mass="36889">MRRTLAPFALTVLVLIVAVAAVLIPVALATPDPIGMIDTFLFGPFRTFRHTGNIVEMATPAMLCGLAVALMFRAGMFNLGVEGAFFLGALATAAIVILVPLPGWAMAPVALAGGMIVGSSACVVPGVLRNRFEVSELVSSLMLNFAVMFIGLYVVNSVLRDPSAGAMVSYRIPADARLPRIVEGTRIHLGTIFAFLACIAGSIYLFRTKAGYESRIVGANPGFAAHLGLPIRSVMLRAQVLGGTIAALAGGIELLGLYQRFSWQGLPGNGWTGVVVAILARDRPLLLIPSALFLSYLQVGGDLVARNHDVPNEVVGLIQALILILVTASAITRSPRLLALLSGKRKEGHA</sequence>
<dbReference type="Proteomes" id="UP000241229">
    <property type="component" value="Unassembled WGS sequence"/>
</dbReference>
<keyword evidence="8" id="KW-1185">Reference proteome</keyword>
<evidence type="ECO:0000256" key="1">
    <source>
        <dbReference type="ARBA" id="ARBA00004651"/>
    </source>
</evidence>
<feature type="transmembrane region" description="Helical" evidence="6">
    <location>
        <begin position="105"/>
        <end position="128"/>
    </location>
</feature>
<evidence type="ECO:0000256" key="2">
    <source>
        <dbReference type="ARBA" id="ARBA00022475"/>
    </source>
</evidence>
<gene>
    <name evidence="7" type="ORF">C7I84_25410</name>
</gene>
<evidence type="ECO:0000256" key="5">
    <source>
        <dbReference type="ARBA" id="ARBA00023136"/>
    </source>
</evidence>
<dbReference type="InterPro" id="IPR001851">
    <property type="entry name" value="ABC_transp_permease"/>
</dbReference>
<evidence type="ECO:0000256" key="6">
    <source>
        <dbReference type="SAM" id="Phobius"/>
    </source>
</evidence>
<dbReference type="GO" id="GO:0005886">
    <property type="term" value="C:plasma membrane"/>
    <property type="evidence" value="ECO:0007669"/>
    <property type="project" value="UniProtKB-SubCell"/>
</dbReference>